<dbReference type="PANTHER" id="PTHR22835">
    <property type="entry name" value="ZINC FINGER FYVE DOMAIN CONTAINING PROTEIN"/>
    <property type="match status" value="1"/>
</dbReference>
<keyword evidence="2" id="KW-0732">Signal</keyword>
<keyword evidence="4" id="KW-0812">Transmembrane</keyword>
<accession>A0A8T2TXU2</accession>
<evidence type="ECO:0000256" key="2">
    <source>
        <dbReference type="ARBA" id="ARBA00022729"/>
    </source>
</evidence>
<keyword evidence="4" id="KW-1133">Transmembrane helix</keyword>
<comment type="similarity">
    <text evidence="1">Belongs to the 'GDSL' lipolytic enzyme family.</text>
</comment>
<evidence type="ECO:0000313" key="5">
    <source>
        <dbReference type="EMBL" id="KAH7428327.1"/>
    </source>
</evidence>
<evidence type="ECO:0000256" key="4">
    <source>
        <dbReference type="SAM" id="Phobius"/>
    </source>
</evidence>
<gene>
    <name evidence="5" type="ORF">KP509_10G087700</name>
</gene>
<protein>
    <submittedName>
        <fullName evidence="5">Uncharacterized protein</fullName>
    </submittedName>
</protein>
<dbReference type="PANTHER" id="PTHR22835:SF659">
    <property type="entry name" value="GDSL LIPASE_ACYLHYDROLASE, PUTATIVE (AFU_ORTHOLOGUE AFUA_2G00510)-RELATED"/>
    <property type="match status" value="1"/>
</dbReference>
<name>A0A8T2TXU2_CERRI</name>
<dbReference type="InterPro" id="IPR008265">
    <property type="entry name" value="Lipase_GDSL_AS"/>
</dbReference>
<dbReference type="Gene3D" id="3.40.50.1110">
    <property type="entry name" value="SGNH hydrolase"/>
    <property type="match status" value="1"/>
</dbReference>
<keyword evidence="4" id="KW-0472">Membrane</keyword>
<keyword evidence="3" id="KW-0378">Hydrolase</keyword>
<dbReference type="GO" id="GO:0006629">
    <property type="term" value="P:lipid metabolic process"/>
    <property type="evidence" value="ECO:0007669"/>
    <property type="project" value="InterPro"/>
</dbReference>
<dbReference type="SUPFAM" id="SSF52266">
    <property type="entry name" value="SGNH hydrolase"/>
    <property type="match status" value="1"/>
</dbReference>
<dbReference type="EMBL" id="CM035415">
    <property type="protein sequence ID" value="KAH7428327.1"/>
    <property type="molecule type" value="Genomic_DNA"/>
</dbReference>
<feature type="transmembrane region" description="Helical" evidence="4">
    <location>
        <begin position="12"/>
        <end position="34"/>
    </location>
</feature>
<evidence type="ECO:0000256" key="3">
    <source>
        <dbReference type="ARBA" id="ARBA00022801"/>
    </source>
</evidence>
<dbReference type="Pfam" id="PF00657">
    <property type="entry name" value="Lipase_GDSL"/>
    <property type="match status" value="1"/>
</dbReference>
<dbReference type="InterPro" id="IPR035669">
    <property type="entry name" value="SGNH_plant_lipase-like"/>
</dbReference>
<organism evidence="5 6">
    <name type="scientific">Ceratopteris richardii</name>
    <name type="common">Triangle waterfern</name>
    <dbReference type="NCBI Taxonomy" id="49495"/>
    <lineage>
        <taxon>Eukaryota</taxon>
        <taxon>Viridiplantae</taxon>
        <taxon>Streptophyta</taxon>
        <taxon>Embryophyta</taxon>
        <taxon>Tracheophyta</taxon>
        <taxon>Polypodiopsida</taxon>
        <taxon>Polypodiidae</taxon>
        <taxon>Polypodiales</taxon>
        <taxon>Pteridineae</taxon>
        <taxon>Pteridaceae</taxon>
        <taxon>Parkerioideae</taxon>
        <taxon>Ceratopteris</taxon>
    </lineage>
</organism>
<keyword evidence="6" id="KW-1185">Reference proteome</keyword>
<dbReference type="CDD" id="cd01837">
    <property type="entry name" value="SGNH_plant_lipase_like"/>
    <property type="match status" value="1"/>
</dbReference>
<sequence>MTMCVVPRKGRFLLNISTAIAVASCCIVGGLNAVGVAAAPCYPALFVFGDSLSDTGNGNLTGNIFFTRTSSRPYGETVPGYPFDRFSDGLLLVDFLATRIGLPLLNPYLNSSANFSTGVNYAVSGATAQTASSLNSRLLIPLTTLSLDVQIGWHLTLKSTTTPPPNPSNNTSHDNSLYVIEIGGNDYIVALTSFLYSPSYVATNFIPLVIAKIRNATEVLYANGARNFLYIGVTPLGCSPSLLSTFLLGAKDSNGCLTDINTLSYNHGLSLLNLVNQLRLNYTDATFSFLDYYAAYTQVIGNSSSYGFSNTLQACCGAGPLFPYRYNPLLFCNALSTTTLDTLCANPNTFINWDGIHFTHKFNSVIFNLTVNAGSYLNPPNAFSTCMPSM</sequence>
<evidence type="ECO:0000256" key="1">
    <source>
        <dbReference type="ARBA" id="ARBA00008668"/>
    </source>
</evidence>
<dbReference type="InterPro" id="IPR036514">
    <property type="entry name" value="SGNH_hydro_sf"/>
</dbReference>
<evidence type="ECO:0000313" key="6">
    <source>
        <dbReference type="Proteomes" id="UP000825935"/>
    </source>
</evidence>
<proteinExistence type="inferred from homology"/>
<comment type="caution">
    <text evidence="5">The sequence shown here is derived from an EMBL/GenBank/DDBJ whole genome shotgun (WGS) entry which is preliminary data.</text>
</comment>
<dbReference type="Proteomes" id="UP000825935">
    <property type="component" value="Chromosome 10"/>
</dbReference>
<dbReference type="InterPro" id="IPR001087">
    <property type="entry name" value="GDSL"/>
</dbReference>
<dbReference type="PROSITE" id="PS01098">
    <property type="entry name" value="LIPASE_GDSL_SER"/>
    <property type="match status" value="1"/>
</dbReference>
<dbReference type="GO" id="GO:0016298">
    <property type="term" value="F:lipase activity"/>
    <property type="evidence" value="ECO:0007669"/>
    <property type="project" value="InterPro"/>
</dbReference>
<dbReference type="AlphaFoldDB" id="A0A8T2TXU2"/>
<reference evidence="5" key="1">
    <citation type="submission" date="2021-08" db="EMBL/GenBank/DDBJ databases">
        <title>WGS assembly of Ceratopteris richardii.</title>
        <authorList>
            <person name="Marchant D.B."/>
            <person name="Chen G."/>
            <person name="Jenkins J."/>
            <person name="Shu S."/>
            <person name="Leebens-Mack J."/>
            <person name="Grimwood J."/>
            <person name="Schmutz J."/>
            <person name="Soltis P."/>
            <person name="Soltis D."/>
            <person name="Chen Z.-H."/>
        </authorList>
    </citation>
    <scope>NUCLEOTIDE SEQUENCE</scope>
    <source>
        <strain evidence="5">Whitten #5841</strain>
        <tissue evidence="5">Leaf</tissue>
    </source>
</reference>
<dbReference type="OrthoDB" id="1600564at2759"/>